<dbReference type="InterPro" id="IPR012159">
    <property type="entry name" value="YejM-like"/>
</dbReference>
<dbReference type="AlphaFoldDB" id="K5CY35"/>
<evidence type="ECO:0000256" key="1">
    <source>
        <dbReference type="SAM" id="Phobius"/>
    </source>
</evidence>
<keyword evidence="1" id="KW-0812">Transmembrane</keyword>
<gene>
    <name evidence="3" type="ORF">RBSH_05633</name>
</gene>
<dbReference type="PANTHER" id="PTHR43751">
    <property type="entry name" value="SULFATASE"/>
    <property type="match status" value="1"/>
</dbReference>
<reference evidence="3" key="2">
    <citation type="journal article" date="2013" name="Mar. Genomics">
        <title>Expression of sulfatases in Rhodopirellula baltica and the diversity of sulfatases in the genus Rhodopirellula.</title>
        <authorList>
            <person name="Wegner C.E."/>
            <person name="Richter-Heitmann T."/>
            <person name="Klindworth A."/>
            <person name="Klockow C."/>
            <person name="Richter M."/>
            <person name="Achstetter T."/>
            <person name="Glockner F.O."/>
            <person name="Harder J."/>
        </authorList>
    </citation>
    <scope>NUCLEOTIDE SEQUENCE [LARGE SCALE GENOMIC DNA]</scope>
    <source>
        <strain evidence="3">SH28</strain>
    </source>
</reference>
<evidence type="ECO:0000313" key="3">
    <source>
        <dbReference type="EMBL" id="EKJ99046.1"/>
    </source>
</evidence>
<dbReference type="PATRIC" id="fig|993517.3.peg.6098"/>
<reference evidence="3" key="1">
    <citation type="submission" date="2012-08" db="EMBL/GenBank/DDBJ databases">
        <title>Permanent draft genomes of three Rhodopirellula baltica strains WH47, SWK14 and SH28.</title>
        <authorList>
            <person name="Richter M."/>
            <person name="Richter-Heitmann T."/>
            <person name="Frank C."/>
            <person name="Harder J."/>
            <person name="Glockner F.O."/>
        </authorList>
    </citation>
    <scope>NUCLEOTIDE SEQUENCE</scope>
    <source>
        <strain evidence="3">SH28</strain>
    </source>
</reference>
<dbReference type="Proteomes" id="UP000007993">
    <property type="component" value="Unassembled WGS sequence"/>
</dbReference>
<feature type="transmembrane region" description="Helical" evidence="1">
    <location>
        <begin position="167"/>
        <end position="191"/>
    </location>
</feature>
<name>K5CY35_RHOBT</name>
<keyword evidence="1" id="KW-0472">Membrane</keyword>
<dbReference type="Gene3D" id="3.40.720.10">
    <property type="entry name" value="Alkaline Phosphatase, subunit A"/>
    <property type="match status" value="1"/>
</dbReference>
<protein>
    <submittedName>
        <fullName evidence="3">Sulfatase</fullName>
    </submittedName>
</protein>
<dbReference type="Pfam" id="PF00884">
    <property type="entry name" value="Sulfatase"/>
    <property type="match status" value="1"/>
</dbReference>
<proteinExistence type="predicted"/>
<organism evidence="3">
    <name type="scientific">Rhodopirellula baltica SH28</name>
    <dbReference type="NCBI Taxonomy" id="993517"/>
    <lineage>
        <taxon>Bacteria</taxon>
        <taxon>Pseudomonadati</taxon>
        <taxon>Planctomycetota</taxon>
        <taxon>Planctomycetia</taxon>
        <taxon>Pirellulales</taxon>
        <taxon>Pirellulaceae</taxon>
        <taxon>Rhodopirellula</taxon>
    </lineage>
</organism>
<comment type="caution">
    <text evidence="3">The sequence shown here is derived from an EMBL/GenBank/DDBJ whole genome shotgun (WGS) entry which is preliminary data.</text>
</comment>
<dbReference type="PIRSF" id="PIRSF004950">
    <property type="entry name" value="Mmb_sulf_HI0842"/>
    <property type="match status" value="1"/>
</dbReference>
<dbReference type="EMBL" id="AMCW01000159">
    <property type="protein sequence ID" value="EKJ99046.1"/>
    <property type="molecule type" value="Genomic_DNA"/>
</dbReference>
<dbReference type="SUPFAM" id="SSF53649">
    <property type="entry name" value="Alkaline phosphatase-like"/>
    <property type="match status" value="1"/>
</dbReference>
<accession>K5CY35</accession>
<feature type="domain" description="Sulfatase N-terminal" evidence="2">
    <location>
        <begin position="258"/>
        <end position="525"/>
    </location>
</feature>
<dbReference type="RefSeq" id="WP_007334993.1">
    <property type="nucleotide sequence ID" value="NZ_AMCW01000159.1"/>
</dbReference>
<dbReference type="InterPro" id="IPR017850">
    <property type="entry name" value="Alkaline_phosphatase_core_sf"/>
</dbReference>
<dbReference type="InterPro" id="IPR000917">
    <property type="entry name" value="Sulfatase_N"/>
</dbReference>
<feature type="transmembrane region" description="Helical" evidence="1">
    <location>
        <begin position="52"/>
        <end position="76"/>
    </location>
</feature>
<dbReference type="InterPro" id="IPR052701">
    <property type="entry name" value="GAG_Ulvan_Degrading_Sulfatases"/>
</dbReference>
<keyword evidence="1" id="KW-1133">Transmembrane helix</keyword>
<feature type="transmembrane region" description="Helical" evidence="1">
    <location>
        <begin position="83"/>
        <end position="103"/>
    </location>
</feature>
<dbReference type="PANTHER" id="PTHR43751:SF3">
    <property type="entry name" value="SULFATASE N-TERMINAL DOMAIN-CONTAINING PROTEIN"/>
    <property type="match status" value="1"/>
</dbReference>
<feature type="transmembrane region" description="Helical" evidence="1">
    <location>
        <begin position="123"/>
        <end position="146"/>
    </location>
</feature>
<feature type="transmembrane region" description="Helical" evidence="1">
    <location>
        <begin position="21"/>
        <end position="40"/>
    </location>
</feature>
<sequence>MTRPRSFSSREPSTEWRWRSLLWAQFVGLAISMTLCWHSFDEVLQAEKPVGFLVATWRLFQAFLPLAVLFTVGNVLRCERWACAMMTGWWYWIMVDLIVHQWTGMHVASFEVLRLLYEKSLSLLPYVHLGMVIRFGIGFATLLLLTQVGRIATRRIARRCSDAGNSLSSLGASLAWLGAITLLAAPAWMFWATVQSEMRAEPSRHALSVIGWPASKRSDRPTLLAKESTSLKLTNASIRRRTQAFRLNVATNEPEQRPDILFIVVESLRPELIDSDVMPNVNAAAENGLWMQRHFSGGNASSLGLFSLFNGLDAIWFYRSDVRYAPAMNRLFHQSGYECGFFGAANDWAAFQMDAFVRKDVYDAFEVSSYDGLRSDRRAIQASEEFLADHSDRRPRLAVLYLYATHAPFEINPLLQQDQPAASRNYSIPFGPANRESIWNRYRNSARTVDHLIAPLLKHPNRIVAIVGDHGESFLDDGTIGHGTRLSASQTQTPAIIVGRNVPTKKVREATSHADLLPTLLELCDIQTSSPMSFDGRDVSNPIFRPRVIAIADYLREQAILIPNEADLDPTFFGLQVGISLLKPHFQIIGTRSRQGDPRQFSHEELITHRQIARKYLDQTFPD</sequence>
<evidence type="ECO:0000259" key="2">
    <source>
        <dbReference type="Pfam" id="PF00884"/>
    </source>
</evidence>